<feature type="domain" description="Soluble ligand binding" evidence="5">
    <location>
        <begin position="321"/>
        <end position="373"/>
    </location>
</feature>
<keyword evidence="7" id="KW-1185">Reference proteome</keyword>
<dbReference type="EMBL" id="JAVDXU010000003">
    <property type="protein sequence ID" value="MDR7271839.1"/>
    <property type="molecule type" value="Genomic_DNA"/>
</dbReference>
<dbReference type="Pfam" id="PF02563">
    <property type="entry name" value="Poly_export"/>
    <property type="match status" value="1"/>
</dbReference>
<evidence type="ECO:0000256" key="3">
    <source>
        <dbReference type="SAM" id="SignalP"/>
    </source>
</evidence>
<accession>A0ABU1YSK7</accession>
<dbReference type="InterPro" id="IPR003715">
    <property type="entry name" value="Poly_export_N"/>
</dbReference>
<keyword evidence="1 3" id="KW-0732">Signal</keyword>
<organism evidence="6 7">
    <name type="scientific">Roseateles saccharophilus</name>
    <name type="common">Pseudomonas saccharophila</name>
    <dbReference type="NCBI Taxonomy" id="304"/>
    <lineage>
        <taxon>Bacteria</taxon>
        <taxon>Pseudomonadati</taxon>
        <taxon>Pseudomonadota</taxon>
        <taxon>Betaproteobacteria</taxon>
        <taxon>Burkholderiales</taxon>
        <taxon>Sphaerotilaceae</taxon>
        <taxon>Roseateles</taxon>
    </lineage>
</organism>
<dbReference type="PANTHER" id="PTHR33619">
    <property type="entry name" value="POLYSACCHARIDE EXPORT PROTEIN GFCE-RELATED"/>
    <property type="match status" value="1"/>
</dbReference>
<dbReference type="Gene3D" id="3.30.1950.10">
    <property type="entry name" value="wza like domain"/>
    <property type="match status" value="1"/>
</dbReference>
<sequence length="662" mass="70868">MLRGLAAVAAGLCLHGAAVAADENNDPNAVGPVRLMVPNRQGNNSSADLQTAAPLTPSQRETVLQQQQQMLLQLQMLLQPLPGQPLTREQLAARAAQQTEFERYVQRAVGDDVEIRRFGAELMIPALPQLSELQQQVQQQQPQRQGLSSMGETSSQVPSDYVISVGDEVIVTIWGAVDADLRLTVDRAGRINIPRVGPVLVAGVRYGDLNTTIEQRVGQVFRNFKLSASLSKLRSIRIYVTGFTQRPGAYTVSSLSTIVNAMIQAGGPSASGSFRNLELRRGGKLVGSFDLYDLLLRGDRSGDRLLQADDVVHIGPVGQQVALIGSVNRQAIFELKAGETLNDLMLMGGGFSAAAEIGRVAIESVAVRNDGRVIEAKLPKQGSLVLQGGDVVRAFNALDTVLPLYKQNKRVRVDGEVQRPGEYILPPSSTLNDVVKAAGGLTPAAFIYGSELSRESVRAAQQAQYDRALRDLEGEFARVIVKPRSANTADDVTTQSNRGQASGRLIDRLRAVKLTGRVVLQIAPAASNLPELAVEDGDRLTIPSRPTTVGVWGSVFNTGSYAFTQGASVEDMLRLAGGPTRGADAGSTFVIRANGNVVSSRQHSSGWFTSGAGLSSVAAQPGDTIFVPEDLTKVTFSQEAKEWTQILYQFGLGAAALNSLKN</sequence>
<feature type="domain" description="Polysaccharide export protein N-terminal" evidence="4">
    <location>
        <begin position="156"/>
        <end position="229"/>
    </location>
</feature>
<dbReference type="RefSeq" id="WP_310269769.1">
    <property type="nucleotide sequence ID" value="NZ_JAVDXU010000003.1"/>
</dbReference>
<evidence type="ECO:0000256" key="1">
    <source>
        <dbReference type="ARBA" id="ARBA00022729"/>
    </source>
</evidence>
<dbReference type="Pfam" id="PF10531">
    <property type="entry name" value="SLBB"/>
    <property type="match status" value="4"/>
</dbReference>
<name>A0ABU1YSK7_ROSSA</name>
<evidence type="ECO:0000259" key="5">
    <source>
        <dbReference type="Pfam" id="PF10531"/>
    </source>
</evidence>
<reference evidence="6 7" key="1">
    <citation type="submission" date="2023-07" db="EMBL/GenBank/DDBJ databases">
        <title>Sorghum-associated microbial communities from plants grown in Nebraska, USA.</title>
        <authorList>
            <person name="Schachtman D."/>
        </authorList>
    </citation>
    <scope>NUCLEOTIDE SEQUENCE [LARGE SCALE GENOMIC DNA]</scope>
    <source>
        <strain evidence="6 7">BE314</strain>
    </source>
</reference>
<evidence type="ECO:0000259" key="4">
    <source>
        <dbReference type="Pfam" id="PF02563"/>
    </source>
</evidence>
<dbReference type="Gene3D" id="3.10.560.10">
    <property type="entry name" value="Outer membrane lipoprotein wza domain like"/>
    <property type="match status" value="4"/>
</dbReference>
<protein>
    <submittedName>
        <fullName evidence="6">Protein involved in polysaccharide export with SLBB domain</fullName>
    </submittedName>
</protein>
<feature type="compositionally biased region" description="Low complexity" evidence="2">
    <location>
        <begin position="134"/>
        <end position="149"/>
    </location>
</feature>
<feature type="chain" id="PRO_5047415035" evidence="3">
    <location>
        <begin position="21"/>
        <end position="662"/>
    </location>
</feature>
<feature type="domain" description="Soluble ligand binding" evidence="5">
    <location>
        <begin position="238"/>
        <end position="286"/>
    </location>
</feature>
<feature type="domain" description="Soluble ligand binding" evidence="5">
    <location>
        <begin position="410"/>
        <end position="445"/>
    </location>
</feature>
<dbReference type="Proteomes" id="UP001180453">
    <property type="component" value="Unassembled WGS sequence"/>
</dbReference>
<dbReference type="PANTHER" id="PTHR33619:SF3">
    <property type="entry name" value="POLYSACCHARIDE EXPORT PROTEIN GFCE-RELATED"/>
    <property type="match status" value="1"/>
</dbReference>
<dbReference type="InterPro" id="IPR049712">
    <property type="entry name" value="Poly_export"/>
</dbReference>
<evidence type="ECO:0000313" key="6">
    <source>
        <dbReference type="EMBL" id="MDR7271839.1"/>
    </source>
</evidence>
<feature type="domain" description="Soluble ligand binding" evidence="5">
    <location>
        <begin position="549"/>
        <end position="597"/>
    </location>
</feature>
<evidence type="ECO:0000313" key="7">
    <source>
        <dbReference type="Proteomes" id="UP001180453"/>
    </source>
</evidence>
<feature type="signal peptide" evidence="3">
    <location>
        <begin position="1"/>
        <end position="20"/>
    </location>
</feature>
<proteinExistence type="predicted"/>
<evidence type="ECO:0000256" key="2">
    <source>
        <dbReference type="SAM" id="MobiDB-lite"/>
    </source>
</evidence>
<dbReference type="InterPro" id="IPR019554">
    <property type="entry name" value="Soluble_ligand-bd"/>
</dbReference>
<feature type="region of interest" description="Disordered" evidence="2">
    <location>
        <begin position="134"/>
        <end position="155"/>
    </location>
</feature>
<gene>
    <name evidence="6" type="ORF">J2X20_004507</name>
</gene>
<comment type="caution">
    <text evidence="6">The sequence shown here is derived from an EMBL/GenBank/DDBJ whole genome shotgun (WGS) entry which is preliminary data.</text>
</comment>